<evidence type="ECO:0000256" key="1">
    <source>
        <dbReference type="ARBA" id="ARBA00007521"/>
    </source>
</evidence>
<sequence>MSSLENLLAKLFTMTEVDRNHSARQLQTILSNNDLAGFIHLLTTEETTPLDPDNTPTRSEFIDVLKKVLTLQNELDPRDNRVIRSRKDTLGRIDTYLTAANKRVPTYVGSDNRIGYLPYFTKNQIVMVNFSGLGAELKGKHPAIVWESDTYQDTFTVIPLSSYKPNKHSDSATCFVLGVGLLYGMNPPTGNPSGELTNVSVADLRQLTTVSHKRLKKETFHNATSNHEEYAFLSAEQSQRVKEGLQAFLFQEPTLYEAEIQNYPNRIPVLLNSNVQYQHMYRVYKKDPSSTEDRLIYTVEGDTTLYSIERKLPQSQFSTEDIEKSVQRWLHSKAHVQARRSADDVRLFNYGKLQSMAQTVQQPSQVGARAN</sequence>
<evidence type="ECO:0000256" key="2">
    <source>
        <dbReference type="ARBA" id="ARBA00022649"/>
    </source>
</evidence>
<proteinExistence type="inferred from homology"/>
<dbReference type="GO" id="GO:0003677">
    <property type="term" value="F:DNA binding"/>
    <property type="evidence" value="ECO:0007669"/>
    <property type="project" value="InterPro"/>
</dbReference>
<name>A0A316DEK3_9BACL</name>
<dbReference type="AlphaFoldDB" id="A0A316DEK3"/>
<dbReference type="OrthoDB" id="2972014at2"/>
<dbReference type="SUPFAM" id="SSF50118">
    <property type="entry name" value="Cell growth inhibitor/plasmid maintenance toxic component"/>
    <property type="match status" value="1"/>
</dbReference>
<comment type="caution">
    <text evidence="3">The sequence shown here is derived from an EMBL/GenBank/DDBJ whole genome shotgun (WGS) entry which is preliminary data.</text>
</comment>
<dbReference type="Gene3D" id="2.30.30.110">
    <property type="match status" value="1"/>
</dbReference>
<dbReference type="Pfam" id="PF02452">
    <property type="entry name" value="PemK_toxin"/>
    <property type="match status" value="1"/>
</dbReference>
<gene>
    <name evidence="3" type="ORF">C7459_101338</name>
</gene>
<reference evidence="3 4" key="1">
    <citation type="submission" date="2018-05" db="EMBL/GenBank/DDBJ databases">
        <title>Genomic Encyclopedia of Type Strains, Phase IV (KMG-IV): sequencing the most valuable type-strain genomes for metagenomic binning, comparative biology and taxonomic classification.</title>
        <authorList>
            <person name="Goeker M."/>
        </authorList>
    </citation>
    <scope>NUCLEOTIDE SEQUENCE [LARGE SCALE GENOMIC DNA]</scope>
    <source>
        <strain evidence="3 4">DSM 18773</strain>
    </source>
</reference>
<dbReference type="RefSeq" id="WP_109685593.1">
    <property type="nucleotide sequence ID" value="NZ_QGGL01000001.1"/>
</dbReference>
<protein>
    <submittedName>
        <fullName evidence="3">PemK-like, MazF-like toxin of type II toxin-antitoxin system</fullName>
    </submittedName>
</protein>
<keyword evidence="4" id="KW-1185">Reference proteome</keyword>
<dbReference type="InterPro" id="IPR011067">
    <property type="entry name" value="Plasmid_toxin/cell-grow_inhib"/>
</dbReference>
<dbReference type="InterPro" id="IPR003477">
    <property type="entry name" value="PemK-like"/>
</dbReference>
<dbReference type="Proteomes" id="UP000245634">
    <property type="component" value="Unassembled WGS sequence"/>
</dbReference>
<comment type="similarity">
    <text evidence="1">Belongs to the PemK/MazF family.</text>
</comment>
<organism evidence="3 4">
    <name type="scientific">Tumebacillus permanentifrigoris</name>
    <dbReference type="NCBI Taxonomy" id="378543"/>
    <lineage>
        <taxon>Bacteria</taxon>
        <taxon>Bacillati</taxon>
        <taxon>Bacillota</taxon>
        <taxon>Bacilli</taxon>
        <taxon>Bacillales</taxon>
        <taxon>Alicyclobacillaceae</taxon>
        <taxon>Tumebacillus</taxon>
    </lineage>
</organism>
<accession>A0A316DEK3</accession>
<evidence type="ECO:0000313" key="3">
    <source>
        <dbReference type="EMBL" id="PWK16474.1"/>
    </source>
</evidence>
<keyword evidence="2" id="KW-1277">Toxin-antitoxin system</keyword>
<evidence type="ECO:0000313" key="4">
    <source>
        <dbReference type="Proteomes" id="UP000245634"/>
    </source>
</evidence>
<dbReference type="EMBL" id="QGGL01000001">
    <property type="protein sequence ID" value="PWK16474.1"/>
    <property type="molecule type" value="Genomic_DNA"/>
</dbReference>